<accession>A0A2A3LXD0</accession>
<reference evidence="1 2" key="1">
    <citation type="submission" date="2017-09" db="EMBL/GenBank/DDBJ databases">
        <authorList>
            <person name="Ehlers B."/>
            <person name="Leendertz F.H."/>
        </authorList>
    </citation>
    <scope>NUCLEOTIDE SEQUENCE [LARGE SCALE GENOMIC DNA]</scope>
    <source>
        <strain evidence="1 2">DJ-1</strain>
    </source>
</reference>
<gene>
    <name evidence="1" type="ORF">CMV24_26825</name>
</gene>
<sequence>MGSTMSLIIETLQNRVNNATGPEREQLQDELNIALINHEMGELRRLEGGTRYCLHTREHQPALNMLRRGMRRCDVVTHYAYKVPVKRQIAAGKGC</sequence>
<proteinExistence type="predicted"/>
<evidence type="ECO:0000313" key="2">
    <source>
        <dbReference type="Proteomes" id="UP000218102"/>
    </source>
</evidence>
<organism evidence="1 2">
    <name type="scientific">Pseudomonas plecoglossicida</name>
    <dbReference type="NCBI Taxonomy" id="70775"/>
    <lineage>
        <taxon>Bacteria</taxon>
        <taxon>Pseudomonadati</taxon>
        <taxon>Pseudomonadota</taxon>
        <taxon>Gammaproteobacteria</taxon>
        <taxon>Pseudomonadales</taxon>
        <taxon>Pseudomonadaceae</taxon>
        <taxon>Pseudomonas</taxon>
    </lineage>
</organism>
<dbReference type="EMBL" id="NTME01000047">
    <property type="protein sequence ID" value="PBJ92537.1"/>
    <property type="molecule type" value="Genomic_DNA"/>
</dbReference>
<comment type="caution">
    <text evidence="1">The sequence shown here is derived from an EMBL/GenBank/DDBJ whole genome shotgun (WGS) entry which is preliminary data.</text>
</comment>
<dbReference type="Proteomes" id="UP000218102">
    <property type="component" value="Unassembled WGS sequence"/>
</dbReference>
<name>A0A2A3LXD0_PSEDL</name>
<evidence type="ECO:0000313" key="1">
    <source>
        <dbReference type="EMBL" id="PBJ92537.1"/>
    </source>
</evidence>
<protein>
    <submittedName>
        <fullName evidence="1">Uncharacterized protein</fullName>
    </submittedName>
</protein>
<dbReference type="AlphaFoldDB" id="A0A2A3LXD0"/>